<dbReference type="EMBL" id="JACSQK010000004">
    <property type="protein sequence ID" value="MBD7960578.1"/>
    <property type="molecule type" value="Genomic_DNA"/>
</dbReference>
<evidence type="ECO:0000313" key="3">
    <source>
        <dbReference type="Proteomes" id="UP000634919"/>
    </source>
</evidence>
<gene>
    <name evidence="2" type="ORF">H9646_08765</name>
</gene>
<evidence type="ECO:0000256" key="1">
    <source>
        <dbReference type="SAM" id="SignalP"/>
    </source>
</evidence>
<feature type="chain" id="PRO_5047366600" evidence="1">
    <location>
        <begin position="20"/>
        <end position="61"/>
    </location>
</feature>
<keyword evidence="3" id="KW-1185">Reference proteome</keyword>
<sequence length="61" mass="6594">MPSPRFSLLPRCLSYAALAASLLILSGCAQDHYYQPSETSASQKSGVTVYGEIDTSVVRTR</sequence>
<dbReference type="PROSITE" id="PS51257">
    <property type="entry name" value="PROKAR_LIPOPROTEIN"/>
    <property type="match status" value="1"/>
</dbReference>
<name>A0ABR8SAS4_9BURK</name>
<protein>
    <submittedName>
        <fullName evidence="2">Uncharacterized protein</fullName>
    </submittedName>
</protein>
<proteinExistence type="predicted"/>
<feature type="signal peptide" evidence="1">
    <location>
        <begin position="1"/>
        <end position="19"/>
    </location>
</feature>
<organism evidence="2 3">
    <name type="scientific">Comamonas avium</name>
    <dbReference type="NCBI Taxonomy" id="2762231"/>
    <lineage>
        <taxon>Bacteria</taxon>
        <taxon>Pseudomonadati</taxon>
        <taxon>Pseudomonadota</taxon>
        <taxon>Betaproteobacteria</taxon>
        <taxon>Burkholderiales</taxon>
        <taxon>Comamonadaceae</taxon>
        <taxon>Comamonas</taxon>
    </lineage>
</organism>
<reference evidence="2 3" key="1">
    <citation type="submission" date="2020-08" db="EMBL/GenBank/DDBJ databases">
        <title>A Genomic Blueprint of the Chicken Gut Microbiome.</title>
        <authorList>
            <person name="Gilroy R."/>
            <person name="Ravi A."/>
            <person name="Getino M."/>
            <person name="Pursley I."/>
            <person name="Horton D.L."/>
            <person name="Alikhan N.-F."/>
            <person name="Baker D."/>
            <person name="Gharbi K."/>
            <person name="Hall N."/>
            <person name="Watson M."/>
            <person name="Adriaenssens E.M."/>
            <person name="Foster-Nyarko E."/>
            <person name="Jarju S."/>
            <person name="Secka A."/>
            <person name="Antonio M."/>
            <person name="Oren A."/>
            <person name="Chaudhuri R."/>
            <person name="La Ragione R.M."/>
            <person name="Hildebrand F."/>
            <person name="Pallen M.J."/>
        </authorList>
    </citation>
    <scope>NUCLEOTIDE SEQUENCE [LARGE SCALE GENOMIC DNA]</scope>
    <source>
        <strain evidence="2 3">Sa2CVA6</strain>
    </source>
</reference>
<evidence type="ECO:0000313" key="2">
    <source>
        <dbReference type="EMBL" id="MBD7960578.1"/>
    </source>
</evidence>
<comment type="caution">
    <text evidence="2">The sequence shown here is derived from an EMBL/GenBank/DDBJ whole genome shotgun (WGS) entry which is preliminary data.</text>
</comment>
<dbReference type="RefSeq" id="WP_191722984.1">
    <property type="nucleotide sequence ID" value="NZ_JACSQK010000004.1"/>
</dbReference>
<keyword evidence="1" id="KW-0732">Signal</keyword>
<accession>A0ABR8SAS4</accession>
<dbReference type="Proteomes" id="UP000634919">
    <property type="component" value="Unassembled WGS sequence"/>
</dbReference>